<feature type="compositionally biased region" description="Low complexity" evidence="1">
    <location>
        <begin position="104"/>
        <end position="118"/>
    </location>
</feature>
<dbReference type="Proteomes" id="UP000276834">
    <property type="component" value="Unassembled WGS sequence"/>
</dbReference>
<sequence>MGGAGPRSPGMWVPGKDEQDSRLQGWMGRTPDPLGPDWGGQDPRPRSARSVGMWVLNGRWAGPQPQPRTPGPSWPPERRGEENRRREERRGPPPEGTPLRRPRFAPGPRLGRGAGAAFSPSSQPEAEGLF</sequence>
<proteinExistence type="predicted"/>
<feature type="compositionally biased region" description="Pro residues" evidence="1">
    <location>
        <begin position="64"/>
        <end position="75"/>
    </location>
</feature>
<dbReference type="AlphaFoldDB" id="A0A3L8RWX0"/>
<gene>
    <name evidence="2" type="ORF">DV515_00014922</name>
</gene>
<name>A0A3L8RWX0_CHLGU</name>
<feature type="region of interest" description="Disordered" evidence="1">
    <location>
        <begin position="1"/>
        <end position="130"/>
    </location>
</feature>
<accession>A0A3L8RWX0</accession>
<evidence type="ECO:0000256" key="1">
    <source>
        <dbReference type="SAM" id="MobiDB-lite"/>
    </source>
</evidence>
<protein>
    <submittedName>
        <fullName evidence="2">Uncharacterized protein</fullName>
    </submittedName>
</protein>
<dbReference type="EMBL" id="QUSF01000149">
    <property type="protein sequence ID" value="RLV89366.1"/>
    <property type="molecule type" value="Genomic_DNA"/>
</dbReference>
<evidence type="ECO:0000313" key="2">
    <source>
        <dbReference type="EMBL" id="RLV89366.1"/>
    </source>
</evidence>
<reference evidence="2 3" key="1">
    <citation type="journal article" date="2018" name="Proc. R. Soc. B">
        <title>A non-coding region near Follistatin controls head colour polymorphism in the Gouldian finch.</title>
        <authorList>
            <person name="Toomey M.B."/>
            <person name="Marques C.I."/>
            <person name="Andrade P."/>
            <person name="Araujo P.M."/>
            <person name="Sabatino S."/>
            <person name="Gazda M.A."/>
            <person name="Afonso S."/>
            <person name="Lopes R.J."/>
            <person name="Corbo J.C."/>
            <person name="Carneiro M."/>
        </authorList>
    </citation>
    <scope>NUCLEOTIDE SEQUENCE [LARGE SCALE GENOMIC DNA]</scope>
    <source>
        <strain evidence="2">Red01</strain>
        <tissue evidence="2">Muscle</tissue>
    </source>
</reference>
<keyword evidence="3" id="KW-1185">Reference proteome</keyword>
<evidence type="ECO:0000313" key="3">
    <source>
        <dbReference type="Proteomes" id="UP000276834"/>
    </source>
</evidence>
<comment type="caution">
    <text evidence="2">The sequence shown here is derived from an EMBL/GenBank/DDBJ whole genome shotgun (WGS) entry which is preliminary data.</text>
</comment>
<organism evidence="2 3">
    <name type="scientific">Chloebia gouldiae</name>
    <name type="common">Gouldian finch</name>
    <name type="synonym">Erythrura gouldiae</name>
    <dbReference type="NCBI Taxonomy" id="44316"/>
    <lineage>
        <taxon>Eukaryota</taxon>
        <taxon>Metazoa</taxon>
        <taxon>Chordata</taxon>
        <taxon>Craniata</taxon>
        <taxon>Vertebrata</taxon>
        <taxon>Euteleostomi</taxon>
        <taxon>Archelosauria</taxon>
        <taxon>Archosauria</taxon>
        <taxon>Dinosauria</taxon>
        <taxon>Saurischia</taxon>
        <taxon>Theropoda</taxon>
        <taxon>Coelurosauria</taxon>
        <taxon>Aves</taxon>
        <taxon>Neognathae</taxon>
        <taxon>Neoaves</taxon>
        <taxon>Telluraves</taxon>
        <taxon>Australaves</taxon>
        <taxon>Passeriformes</taxon>
        <taxon>Passeroidea</taxon>
        <taxon>Passeridae</taxon>
        <taxon>Chloebia</taxon>
    </lineage>
</organism>
<feature type="compositionally biased region" description="Basic and acidic residues" evidence="1">
    <location>
        <begin position="76"/>
        <end position="92"/>
    </location>
</feature>